<dbReference type="HOGENOM" id="CLU_2741005_0_0_1"/>
<evidence type="ECO:0000313" key="2">
    <source>
        <dbReference type="Proteomes" id="UP000054018"/>
    </source>
</evidence>
<protein>
    <submittedName>
        <fullName evidence="1">Uncharacterized protein</fullName>
    </submittedName>
</protein>
<name>A0A0D0A559_9AGAM</name>
<sequence>MFRAPDLFRLLVKRLPLVGHFVPLPSMTNIVSWSLNLDAENISSYLHTNMVVGLSSCNVMQLSSGEMKFAM</sequence>
<keyword evidence="2" id="KW-1185">Reference proteome</keyword>
<accession>A0A0D0A559</accession>
<dbReference type="Proteomes" id="UP000054018">
    <property type="component" value="Unassembled WGS sequence"/>
</dbReference>
<dbReference type="EMBL" id="KN833689">
    <property type="protein sequence ID" value="KIK29487.1"/>
    <property type="molecule type" value="Genomic_DNA"/>
</dbReference>
<dbReference type="AlphaFoldDB" id="A0A0D0A559"/>
<reference evidence="2" key="2">
    <citation type="submission" date="2015-01" db="EMBL/GenBank/DDBJ databases">
        <title>Evolutionary Origins and Diversification of the Mycorrhizal Mutualists.</title>
        <authorList>
            <consortium name="DOE Joint Genome Institute"/>
            <consortium name="Mycorrhizal Genomics Consortium"/>
            <person name="Kohler A."/>
            <person name="Kuo A."/>
            <person name="Nagy L.G."/>
            <person name="Floudas D."/>
            <person name="Copeland A."/>
            <person name="Barry K.W."/>
            <person name="Cichocki N."/>
            <person name="Veneault-Fourrey C."/>
            <person name="LaButti K."/>
            <person name="Lindquist E.A."/>
            <person name="Lipzen A."/>
            <person name="Lundell T."/>
            <person name="Morin E."/>
            <person name="Murat C."/>
            <person name="Riley R."/>
            <person name="Ohm R."/>
            <person name="Sun H."/>
            <person name="Tunlid A."/>
            <person name="Henrissat B."/>
            <person name="Grigoriev I.V."/>
            <person name="Hibbett D.S."/>
            <person name="Martin F."/>
        </authorList>
    </citation>
    <scope>NUCLEOTIDE SEQUENCE [LARGE SCALE GENOMIC DNA]</scope>
    <source>
        <strain evidence="2">441</strain>
    </source>
</reference>
<gene>
    <name evidence="1" type="ORF">PISMIDRAFT_672174</name>
</gene>
<reference evidence="1 2" key="1">
    <citation type="submission" date="2014-04" db="EMBL/GenBank/DDBJ databases">
        <authorList>
            <consortium name="DOE Joint Genome Institute"/>
            <person name="Kuo A."/>
            <person name="Kohler A."/>
            <person name="Costa M.D."/>
            <person name="Nagy L.G."/>
            <person name="Floudas D."/>
            <person name="Copeland A."/>
            <person name="Barry K.W."/>
            <person name="Cichocki N."/>
            <person name="Veneault-Fourrey C."/>
            <person name="LaButti K."/>
            <person name="Lindquist E.A."/>
            <person name="Lipzen A."/>
            <person name="Lundell T."/>
            <person name="Morin E."/>
            <person name="Murat C."/>
            <person name="Sun H."/>
            <person name="Tunlid A."/>
            <person name="Henrissat B."/>
            <person name="Grigoriev I.V."/>
            <person name="Hibbett D.S."/>
            <person name="Martin F."/>
            <person name="Nordberg H.P."/>
            <person name="Cantor M.N."/>
            <person name="Hua S.X."/>
        </authorList>
    </citation>
    <scope>NUCLEOTIDE SEQUENCE [LARGE SCALE GENOMIC DNA]</scope>
    <source>
        <strain evidence="1 2">441</strain>
    </source>
</reference>
<organism evidence="1 2">
    <name type="scientific">Pisolithus microcarpus 441</name>
    <dbReference type="NCBI Taxonomy" id="765257"/>
    <lineage>
        <taxon>Eukaryota</taxon>
        <taxon>Fungi</taxon>
        <taxon>Dikarya</taxon>
        <taxon>Basidiomycota</taxon>
        <taxon>Agaricomycotina</taxon>
        <taxon>Agaricomycetes</taxon>
        <taxon>Agaricomycetidae</taxon>
        <taxon>Boletales</taxon>
        <taxon>Sclerodermatineae</taxon>
        <taxon>Pisolithaceae</taxon>
        <taxon>Pisolithus</taxon>
    </lineage>
</organism>
<proteinExistence type="predicted"/>
<evidence type="ECO:0000313" key="1">
    <source>
        <dbReference type="EMBL" id="KIK29487.1"/>
    </source>
</evidence>